<evidence type="ECO:0000313" key="6">
    <source>
        <dbReference type="EMBL" id="VAW08734.1"/>
    </source>
</evidence>
<dbReference type="GO" id="GO:0051537">
    <property type="term" value="F:2 iron, 2 sulfur cluster binding"/>
    <property type="evidence" value="ECO:0007669"/>
    <property type="project" value="UniProtKB-KW"/>
</dbReference>
<evidence type="ECO:0000256" key="2">
    <source>
        <dbReference type="ARBA" id="ARBA00022723"/>
    </source>
</evidence>
<evidence type="ECO:0000256" key="4">
    <source>
        <dbReference type="ARBA" id="ARBA00023014"/>
    </source>
</evidence>
<organism evidence="6">
    <name type="scientific">hydrothermal vent metagenome</name>
    <dbReference type="NCBI Taxonomy" id="652676"/>
    <lineage>
        <taxon>unclassified sequences</taxon>
        <taxon>metagenomes</taxon>
        <taxon>ecological metagenomes</taxon>
    </lineage>
</organism>
<evidence type="ECO:0000259" key="5">
    <source>
        <dbReference type="PROSITE" id="PS51296"/>
    </source>
</evidence>
<dbReference type="InterPro" id="IPR036922">
    <property type="entry name" value="Rieske_2Fe-2S_sf"/>
</dbReference>
<reference evidence="6" key="1">
    <citation type="submission" date="2018-06" db="EMBL/GenBank/DDBJ databases">
        <authorList>
            <person name="Zhirakovskaya E."/>
        </authorList>
    </citation>
    <scope>NUCLEOTIDE SEQUENCE</scope>
</reference>
<dbReference type="PANTHER" id="PTHR21496:SF23">
    <property type="entry name" value="3-PHENYLPROPIONATE_CINNAMIC ACID DIOXYGENASE FERREDOXIN SUBUNIT"/>
    <property type="match status" value="1"/>
</dbReference>
<evidence type="ECO:0000256" key="1">
    <source>
        <dbReference type="ARBA" id="ARBA00022714"/>
    </source>
</evidence>
<keyword evidence="2" id="KW-0479">Metal-binding</keyword>
<dbReference type="CDD" id="cd03528">
    <property type="entry name" value="Rieske_RO_ferredoxin"/>
    <property type="match status" value="1"/>
</dbReference>
<dbReference type="EMBL" id="UOEK01000487">
    <property type="protein sequence ID" value="VAW08734.1"/>
    <property type="molecule type" value="Genomic_DNA"/>
</dbReference>
<dbReference type="InterPro" id="IPR017941">
    <property type="entry name" value="Rieske_2Fe-2S"/>
</dbReference>
<dbReference type="AlphaFoldDB" id="A0A3B0TJB6"/>
<keyword evidence="3" id="KW-0408">Iron</keyword>
<keyword evidence="4" id="KW-0411">Iron-sulfur</keyword>
<dbReference type="SUPFAM" id="SSF50022">
    <property type="entry name" value="ISP domain"/>
    <property type="match status" value="1"/>
</dbReference>
<sequence>MMPAVRLGTVDAFPENRGVRVDVGDVRVAVFRIGDKFYAIGDRCSHAEASLAEGEVFEGDVECPRHGAEFSLETGDALTLPATQAVPVFDIKVMDGDVLLVVGEDET</sequence>
<keyword evidence="1" id="KW-0001">2Fe-2S</keyword>
<gene>
    <name evidence="6" type="ORF">MNBD_ACTINO02-2460</name>
</gene>
<protein>
    <recommendedName>
        <fullName evidence="5">Rieske domain-containing protein</fullName>
    </recommendedName>
</protein>
<proteinExistence type="predicted"/>
<dbReference type="Gene3D" id="2.102.10.10">
    <property type="entry name" value="Rieske [2Fe-2S] iron-sulphur domain"/>
    <property type="match status" value="1"/>
</dbReference>
<evidence type="ECO:0000256" key="3">
    <source>
        <dbReference type="ARBA" id="ARBA00023004"/>
    </source>
</evidence>
<name>A0A3B0TJB6_9ZZZZ</name>
<dbReference type="GO" id="GO:0046872">
    <property type="term" value="F:metal ion binding"/>
    <property type="evidence" value="ECO:0007669"/>
    <property type="project" value="UniProtKB-KW"/>
</dbReference>
<dbReference type="PANTHER" id="PTHR21496">
    <property type="entry name" value="FERREDOXIN-RELATED"/>
    <property type="match status" value="1"/>
</dbReference>
<dbReference type="PROSITE" id="PS51296">
    <property type="entry name" value="RIESKE"/>
    <property type="match status" value="1"/>
</dbReference>
<dbReference type="Pfam" id="PF00355">
    <property type="entry name" value="Rieske"/>
    <property type="match status" value="1"/>
</dbReference>
<accession>A0A3B0TJB6</accession>
<feature type="domain" description="Rieske" evidence="5">
    <location>
        <begin position="5"/>
        <end position="100"/>
    </location>
</feature>